<keyword evidence="10" id="KW-0694">RNA-binding</keyword>
<keyword evidence="9" id="KW-0067">ATP-binding</keyword>
<dbReference type="SUPFAM" id="SSF47323">
    <property type="entry name" value="Anticodon-binding domain of a subclass of class I aminoacyl-tRNA synthetases"/>
    <property type="match status" value="1"/>
</dbReference>
<evidence type="ECO:0000256" key="4">
    <source>
        <dbReference type="ARBA" id="ARBA00018335"/>
    </source>
</evidence>
<evidence type="ECO:0000256" key="17">
    <source>
        <dbReference type="SAM" id="Phobius"/>
    </source>
</evidence>
<dbReference type="InterPro" id="IPR015413">
    <property type="entry name" value="Methionyl/Leucyl_tRNA_Synth"/>
</dbReference>
<dbReference type="InterPro" id="IPR023458">
    <property type="entry name" value="Met-tRNA_ligase_1"/>
</dbReference>
<keyword evidence="15" id="KW-0175">Coiled coil</keyword>
<accession>A0A8R1UTW2</accession>
<dbReference type="Gene3D" id="2.40.50.140">
    <property type="entry name" value="Nucleic acid-binding proteins"/>
    <property type="match status" value="1"/>
</dbReference>
<dbReference type="Proteomes" id="UP000005239">
    <property type="component" value="Unassembled WGS sequence"/>
</dbReference>
<feature type="region of interest" description="Disordered" evidence="16">
    <location>
        <begin position="1621"/>
        <end position="1680"/>
    </location>
</feature>
<dbReference type="Gene3D" id="2.20.28.20">
    <property type="entry name" value="Methionyl-tRNA synthetase, Zn-domain"/>
    <property type="match status" value="1"/>
</dbReference>
<dbReference type="EC" id="6.1.1.10" evidence="3"/>
<reference evidence="19" key="1">
    <citation type="journal article" date="2008" name="Nat. Genet.">
        <title>The Pristionchus pacificus genome provides a unique perspective on nematode lifestyle and parasitism.</title>
        <authorList>
            <person name="Dieterich C."/>
            <person name="Clifton S.W."/>
            <person name="Schuster L.N."/>
            <person name="Chinwalla A."/>
            <person name="Delehaunty K."/>
            <person name="Dinkelacker I."/>
            <person name="Fulton L."/>
            <person name="Fulton R."/>
            <person name="Godfrey J."/>
            <person name="Minx P."/>
            <person name="Mitreva M."/>
            <person name="Roeseler W."/>
            <person name="Tian H."/>
            <person name="Witte H."/>
            <person name="Yang S.P."/>
            <person name="Wilson R.K."/>
            <person name="Sommer R.J."/>
        </authorList>
    </citation>
    <scope>NUCLEOTIDE SEQUENCE [LARGE SCALE GENOMIC DNA]</scope>
    <source>
        <strain evidence="19">PS312</strain>
    </source>
</reference>
<feature type="coiled-coil region" evidence="15">
    <location>
        <begin position="1289"/>
        <end position="1323"/>
    </location>
</feature>
<comment type="similarity">
    <text evidence="2">Belongs to the class-I aminoacyl-tRNA synthetase family.</text>
</comment>
<evidence type="ECO:0000256" key="12">
    <source>
        <dbReference type="ARBA" id="ARBA00023146"/>
    </source>
</evidence>
<dbReference type="GO" id="GO:0006431">
    <property type="term" value="P:methionyl-tRNA aminoacylation"/>
    <property type="evidence" value="ECO:0000318"/>
    <property type="project" value="GO_Central"/>
</dbReference>
<dbReference type="CDD" id="cd07957">
    <property type="entry name" value="Anticodon_Ia_Met"/>
    <property type="match status" value="1"/>
</dbReference>
<keyword evidence="17" id="KW-0472">Membrane</keyword>
<evidence type="ECO:0000256" key="1">
    <source>
        <dbReference type="ARBA" id="ARBA00004496"/>
    </source>
</evidence>
<dbReference type="InterPro" id="IPR001412">
    <property type="entry name" value="aa-tRNA-synth_I_CS"/>
</dbReference>
<dbReference type="InterPro" id="IPR012340">
    <property type="entry name" value="NA-bd_OB-fold"/>
</dbReference>
<dbReference type="Pfam" id="PF01588">
    <property type="entry name" value="tRNA_bind"/>
    <property type="match status" value="1"/>
</dbReference>
<keyword evidence="12" id="KW-0030">Aminoacyl-tRNA synthetase</keyword>
<dbReference type="InterPro" id="IPR014729">
    <property type="entry name" value="Rossmann-like_a/b/a_fold"/>
</dbReference>
<evidence type="ECO:0000256" key="14">
    <source>
        <dbReference type="ARBA" id="ARBA00047364"/>
    </source>
</evidence>
<dbReference type="SUPFAM" id="SSF50249">
    <property type="entry name" value="Nucleic acid-binding proteins"/>
    <property type="match status" value="1"/>
</dbReference>
<dbReference type="EnsemblMetazoa" id="PPA38625.1">
    <property type="protein sequence ID" value="PPA38625.1"/>
    <property type="gene ID" value="WBGene00276994"/>
</dbReference>
<dbReference type="InterPro" id="IPR056750">
    <property type="entry name" value="RRM_ESF1"/>
</dbReference>
<feature type="region of interest" description="Disordered" evidence="16">
    <location>
        <begin position="1231"/>
        <end position="1251"/>
    </location>
</feature>
<dbReference type="HAMAP" id="MF_00098">
    <property type="entry name" value="Met_tRNA_synth_type1"/>
    <property type="match status" value="1"/>
</dbReference>
<dbReference type="CDD" id="cd02799">
    <property type="entry name" value="tRNA_bind_EMAP-II_like"/>
    <property type="match status" value="1"/>
</dbReference>
<dbReference type="FunFam" id="1.10.730.10:FF:000031">
    <property type="entry name" value="Putative Methionyl-tRNA synthetase"/>
    <property type="match status" value="1"/>
</dbReference>
<dbReference type="Pfam" id="PF19303">
    <property type="entry name" value="Anticodon_3"/>
    <property type="match status" value="1"/>
</dbReference>
<dbReference type="NCBIfam" id="TIGR00398">
    <property type="entry name" value="metG"/>
    <property type="match status" value="1"/>
</dbReference>
<evidence type="ECO:0000256" key="5">
    <source>
        <dbReference type="ARBA" id="ARBA00022490"/>
    </source>
</evidence>
<keyword evidence="19" id="KW-1185">Reference proteome</keyword>
<dbReference type="SUPFAM" id="SSF52374">
    <property type="entry name" value="Nucleotidylyl transferase"/>
    <property type="match status" value="1"/>
</dbReference>
<dbReference type="InterPro" id="IPR018795">
    <property type="entry name" value="K2013-like"/>
</dbReference>
<feature type="region of interest" description="Disordered" evidence="16">
    <location>
        <begin position="2066"/>
        <end position="2097"/>
    </location>
</feature>
<dbReference type="PRINTS" id="PR01041">
    <property type="entry name" value="TRNASYNTHMET"/>
</dbReference>
<dbReference type="GO" id="GO:0017101">
    <property type="term" value="C:aminoacyl-tRNA synthetase multienzyme complex"/>
    <property type="evidence" value="ECO:0000318"/>
    <property type="project" value="GO_Central"/>
</dbReference>
<dbReference type="Pfam" id="PF25121">
    <property type="entry name" value="RRM_ESF1"/>
    <property type="match status" value="1"/>
</dbReference>
<evidence type="ECO:0000256" key="13">
    <source>
        <dbReference type="ARBA" id="ARBA00030904"/>
    </source>
</evidence>
<feature type="compositionally biased region" description="Basic and acidic residues" evidence="16">
    <location>
        <begin position="1998"/>
        <end position="2021"/>
    </location>
</feature>
<keyword evidence="6" id="KW-0820">tRNA-binding</keyword>
<dbReference type="NCBIfam" id="NF001100">
    <property type="entry name" value="PRK00133.1"/>
    <property type="match status" value="1"/>
</dbReference>
<dbReference type="SUPFAM" id="SSF57770">
    <property type="entry name" value="Methionyl-tRNA synthetase (MetRS), Zn-domain"/>
    <property type="match status" value="1"/>
</dbReference>
<dbReference type="GO" id="GO:0004825">
    <property type="term" value="F:methionine-tRNA ligase activity"/>
    <property type="evidence" value="ECO:0000318"/>
    <property type="project" value="GO_Central"/>
</dbReference>
<feature type="transmembrane region" description="Helical" evidence="17">
    <location>
        <begin position="599"/>
        <end position="620"/>
    </location>
</feature>
<comment type="subcellular location">
    <subcellularLocation>
        <location evidence="1">Cytoplasm</location>
    </subcellularLocation>
</comment>
<evidence type="ECO:0000256" key="3">
    <source>
        <dbReference type="ARBA" id="ARBA00012838"/>
    </source>
</evidence>
<keyword evidence="8" id="KW-0547">Nucleotide-binding</keyword>
<dbReference type="InterPro" id="IPR009080">
    <property type="entry name" value="tRNAsynth_Ia_anticodon-bd"/>
</dbReference>
<evidence type="ECO:0000256" key="16">
    <source>
        <dbReference type="SAM" id="MobiDB-lite"/>
    </source>
</evidence>
<evidence type="ECO:0000256" key="11">
    <source>
        <dbReference type="ARBA" id="ARBA00022917"/>
    </source>
</evidence>
<evidence type="ECO:0000313" key="19">
    <source>
        <dbReference type="Proteomes" id="UP000005239"/>
    </source>
</evidence>
<accession>A0A2A6BYQ0</accession>
<dbReference type="Gene3D" id="1.10.730.10">
    <property type="entry name" value="Isoleucyl-tRNA Synthetase, Domain 1"/>
    <property type="match status" value="1"/>
</dbReference>
<proteinExistence type="inferred from homology"/>
<dbReference type="PANTHER" id="PTHR45765">
    <property type="entry name" value="METHIONINE--TRNA LIGASE"/>
    <property type="match status" value="1"/>
</dbReference>
<feature type="transmembrane region" description="Helical" evidence="17">
    <location>
        <begin position="73"/>
        <end position="89"/>
    </location>
</feature>
<gene>
    <name evidence="18" type="primary">WBGene00276994</name>
</gene>
<dbReference type="GO" id="GO:0005829">
    <property type="term" value="C:cytosol"/>
    <property type="evidence" value="ECO:0000318"/>
    <property type="project" value="GO_Central"/>
</dbReference>
<dbReference type="InterPro" id="IPR029038">
    <property type="entry name" value="MetRS_Zn"/>
</dbReference>
<keyword evidence="11" id="KW-0648">Protein biosynthesis</keyword>
<evidence type="ECO:0000256" key="10">
    <source>
        <dbReference type="ARBA" id="ARBA00022884"/>
    </source>
</evidence>
<evidence type="ECO:0000256" key="9">
    <source>
        <dbReference type="ARBA" id="ARBA00022840"/>
    </source>
</evidence>
<feature type="compositionally biased region" description="Acidic residues" evidence="16">
    <location>
        <begin position="1627"/>
        <end position="1649"/>
    </location>
</feature>
<dbReference type="Gene3D" id="3.40.50.620">
    <property type="entry name" value="HUPs"/>
    <property type="match status" value="1"/>
</dbReference>
<dbReference type="InterPro" id="IPR002547">
    <property type="entry name" value="tRNA-bd_dom"/>
</dbReference>
<feature type="compositionally biased region" description="Acidic residues" evidence="16">
    <location>
        <begin position="1772"/>
        <end position="1783"/>
    </location>
</feature>
<evidence type="ECO:0000256" key="2">
    <source>
        <dbReference type="ARBA" id="ARBA00005594"/>
    </source>
</evidence>
<dbReference type="GO" id="GO:0005524">
    <property type="term" value="F:ATP binding"/>
    <property type="evidence" value="ECO:0007669"/>
    <property type="project" value="UniProtKB-KW"/>
</dbReference>
<dbReference type="Pfam" id="PF10222">
    <property type="entry name" value="DUF2152"/>
    <property type="match status" value="1"/>
</dbReference>
<evidence type="ECO:0000256" key="7">
    <source>
        <dbReference type="ARBA" id="ARBA00022598"/>
    </source>
</evidence>
<feature type="transmembrane region" description="Helical" evidence="17">
    <location>
        <begin position="1147"/>
        <end position="1169"/>
    </location>
</feature>
<dbReference type="InterPro" id="IPR033911">
    <property type="entry name" value="MetRS_core"/>
</dbReference>
<dbReference type="Pfam" id="PF09334">
    <property type="entry name" value="tRNA-synt_1g"/>
    <property type="match status" value="1"/>
</dbReference>
<evidence type="ECO:0000256" key="6">
    <source>
        <dbReference type="ARBA" id="ARBA00022555"/>
    </source>
</evidence>
<dbReference type="PROSITE" id="PS50886">
    <property type="entry name" value="TRBD"/>
    <property type="match status" value="1"/>
</dbReference>
<keyword evidence="17" id="KW-1133">Transmembrane helix</keyword>
<dbReference type="FunFam" id="2.20.28.20:FF:000001">
    <property type="entry name" value="Methionine--tRNA ligase"/>
    <property type="match status" value="1"/>
</dbReference>
<dbReference type="CDD" id="cd00814">
    <property type="entry name" value="MetRS_core"/>
    <property type="match status" value="1"/>
</dbReference>
<keyword evidence="7" id="KW-0436">Ligase</keyword>
<feature type="compositionally biased region" description="Acidic residues" evidence="16">
    <location>
        <begin position="1670"/>
        <end position="1680"/>
    </location>
</feature>
<keyword evidence="17" id="KW-0812">Transmembrane</keyword>
<protein>
    <recommendedName>
        <fullName evidence="4">Methionine--tRNA ligase, cytoplasmic</fullName>
        <ecNumber evidence="3">6.1.1.10</ecNumber>
    </recommendedName>
    <alternativeName>
        <fullName evidence="13">Methionyl-tRNA synthetase</fullName>
    </alternativeName>
</protein>
<feature type="region of interest" description="Disordered" evidence="16">
    <location>
        <begin position="1755"/>
        <end position="1787"/>
    </location>
</feature>
<dbReference type="PROSITE" id="PS00178">
    <property type="entry name" value="AA_TRNA_LIGASE_I"/>
    <property type="match status" value="1"/>
</dbReference>
<dbReference type="PANTHER" id="PTHR45765:SF1">
    <property type="entry name" value="METHIONINE--TRNA LIGASE, CYTOPLASMIC"/>
    <property type="match status" value="1"/>
</dbReference>
<evidence type="ECO:0000256" key="15">
    <source>
        <dbReference type="SAM" id="Coils"/>
    </source>
</evidence>
<comment type="catalytic activity">
    <reaction evidence="14">
        <text>tRNA(Met) + L-methionine + ATP = L-methionyl-tRNA(Met) + AMP + diphosphate</text>
        <dbReference type="Rhea" id="RHEA:13481"/>
        <dbReference type="Rhea" id="RHEA-COMP:9667"/>
        <dbReference type="Rhea" id="RHEA-COMP:9698"/>
        <dbReference type="ChEBI" id="CHEBI:30616"/>
        <dbReference type="ChEBI" id="CHEBI:33019"/>
        <dbReference type="ChEBI" id="CHEBI:57844"/>
        <dbReference type="ChEBI" id="CHEBI:78442"/>
        <dbReference type="ChEBI" id="CHEBI:78530"/>
        <dbReference type="ChEBI" id="CHEBI:456215"/>
        <dbReference type="EC" id="6.1.1.10"/>
    </reaction>
</comment>
<evidence type="ECO:0000313" key="18">
    <source>
        <dbReference type="EnsemblMetazoa" id="PPA38625.1"/>
    </source>
</evidence>
<dbReference type="FunFam" id="2.40.50.140:FF:000047">
    <property type="entry name" value="tyrosine--tRNA ligase, cytoplasmic isoform X2"/>
    <property type="match status" value="1"/>
</dbReference>
<dbReference type="InterPro" id="IPR041872">
    <property type="entry name" value="Anticodon_Met"/>
</dbReference>
<feature type="compositionally biased region" description="Basic and acidic residues" evidence="16">
    <location>
        <begin position="1233"/>
        <end position="1251"/>
    </location>
</feature>
<name>A0A2A6BYQ0_PRIPA</name>
<evidence type="ECO:0000256" key="8">
    <source>
        <dbReference type="ARBA" id="ARBA00022741"/>
    </source>
</evidence>
<reference evidence="18" key="2">
    <citation type="submission" date="2022-06" db="UniProtKB">
        <authorList>
            <consortium name="EnsemblMetazoa"/>
        </authorList>
    </citation>
    <scope>IDENTIFICATION</scope>
    <source>
        <strain evidence="18">PS312</strain>
    </source>
</reference>
<dbReference type="GO" id="GO:0000049">
    <property type="term" value="F:tRNA binding"/>
    <property type="evidence" value="ECO:0007669"/>
    <property type="project" value="UniProtKB-UniRule"/>
</dbReference>
<organism evidence="18 19">
    <name type="scientific">Pristionchus pacificus</name>
    <name type="common">Parasitic nematode worm</name>
    <dbReference type="NCBI Taxonomy" id="54126"/>
    <lineage>
        <taxon>Eukaryota</taxon>
        <taxon>Metazoa</taxon>
        <taxon>Ecdysozoa</taxon>
        <taxon>Nematoda</taxon>
        <taxon>Chromadorea</taxon>
        <taxon>Rhabditida</taxon>
        <taxon>Rhabditina</taxon>
        <taxon>Diplogasteromorpha</taxon>
        <taxon>Diplogasteroidea</taxon>
        <taxon>Neodiplogasteridae</taxon>
        <taxon>Pristionchus</taxon>
    </lineage>
</organism>
<feature type="region of interest" description="Disordered" evidence="16">
    <location>
        <begin position="1994"/>
        <end position="2024"/>
    </location>
</feature>
<sequence>MGNWQWWIRSQARRFRESNVAQRMRYFFNITNPCTCLDSTFHKNRLVIIYSLFLKCNLHRFLFRRHIQTRRRLSLLLCLIILISLWIFFPRTSIKESVSQTCLENKLREYDGQLKNFSVARDEESIRFVGNGYIGVGEDGELRAARGNSLINSVLTGFRPFVHLKLEGISDTPSTAILSHFIKGKLIKVQCFSIDNECLCATTTSFVHRTKKNIMMEEVKVMNPTKSVIIIEMYREESPTWVSEQVIPAAQERNFINSPLLVRENLGAGGRSVGCIICSSLVPHYEIQPRREETFRLTCSVDFREKIGEEWLKDSREAAVASFVEATRKVVNLDKEHEFAWEKLNEVTFHLSHSFAPNVLNGVLINGTRYAIMSNVRAPILEDGVSPQEKMILESKGSRRDLCYTGHSTMLYPSRLWTKAKNSEELESLVDTWLVTLEKRGCANVLSMGATGVAQAFVQSLSAATFHDGHLEFGMDPADMHREISVSGLELNDASKSKLYFRVGIHKDNRPFLVVSSSSEVYACDGGCRSDPIPISPSGTKIAVMLTKPLTSILYIAPNRKHLTQLRSAIHVSEIDVAPAHDDDVISAHKGEDGGLPTIIWAILGVILIAFHVFLIKLLYSEWQKGDSTPYNSFLRKMDERRSLRHQWTTQSPSYIKKTAAKDIRPIKGEKNVLITSALPYVNNVPHLGNIIGCVLSADVFARFARMKGYNTLYVCGTDEYGTATETKAIQEGLSPKAVCDKYHAIHKKVYEWFNIGFDHFGRTTTQHQTEITQDIFNKIDTNGFTSILTVDQLHCNNCSKFLADRFVSGECPMCGYDDARGDQCDACGKLVNAVELKDPKCHLCKKTPVIKQSSHIFLELDKLQEKVGDYLEKKLSEDNHWSANAISIVKGWIKGGLEKRCITRDLMWGTPVPREEFNNKVFYVWFDAPIGYLSITKDLIGKDWTKWWKNPDDVQLYQFIGKDNVAFHGVMFPCTLMAANDGYTIVNHVCATEYLNYEDTKFSKSRGTGVFGDMAMETGIEADIWRFYLLYMRPENQDTAFSWDDFSLKVNSELLANIGNFINRALSFCSTNFEGVIPEMELTDDDVDFLLDIQKEMFEWENCLEHVRLKDAVRSILSLSRRANQYMQAQAPWVSIKGDEQQKKRAGSVIGIVANVAYLIAILLSPIMPEISRRIREQCGLEELPAFSHSIICYLKKGHKIGNPKPLFTKMEKGKVDEWKAKFGGSATTEVSSKKEVRGGKKKGRKEEEKLTKDEVMASRHFPQLAGNKKQITSLLSIISPKFEQARQAFVQSTRSNLEKENEKLEMDIICLKERLVKAEVSAGIPQYAIPSKKVEVTMSNGVTTTPVVNTLLTTSTADKKKDGKGTKKGGESCVGSKNGSNGDDCIDIGRLDLRVGRIIKCDKHPDADALYVEQIDVGEESPRTVVSGLVKHVPIDQMQNRLVVVLCNLKPAKMRGVESRAMVMCASSPDKVEIMEVNGCSIPGTRVECPPFVNRPDAQLNPKKKIWETVAEDLKVSAEGYATWKGEALLVGGKTKMTAPTLRGIMKGAEGLSDSRFTHLKSDPKFGGLKRKERKVVVGDRFASALTDARFTRAPLVDKRGRKVKRTGDATLHRLYEIEKKGAKEEDEEEEVESEVNEDESIENEDNEHDHLKYDLARGDGEYVSSSSEEDDEEEDEDWKLEKADVDHNWGNLDKEVRRVEWASRRLAICNLDWDSLSSQDLFLLVSSFKPLGGHIESLSIYLSDLGKEKLEREEKEGPQLIMNENGKEDSDEEDDGGLDEETLKHHDKKREAIRRYQIERLKYFYAVLVCDSEQTASAVYETCDGVEYENSGLRLDLRFVPDDMTFDESRLKERVTTDDVDNGKYKPREISNMAAASTKVKLTWDESDLNRKKKMRGAFDVEADLDEVSRDLIAPSSGEDSGEEDHTFDMDDRMITKKERLAILLGGGDKDDGEMEVEWEKYDDDEKEEVTIKKKSKSSWEEYLEKRKAKRKEKKNVVKEERRKAREEREKDEDEKRMEKKKVLKKEVMKEKDDRSVTVDARFNALFTHSAFSIDTSSNLNKSKGLADKQNAVRRKRKTDVETNSSAQEGHHSLVDKLKSNTNELDGIEGIRENVSRIPLFTRRSTPNTEEHAIMKM</sequence>
<keyword evidence="5" id="KW-0963">Cytoplasm</keyword>
<feature type="compositionally biased region" description="Basic and acidic residues" evidence="16">
    <location>
        <begin position="1650"/>
        <end position="1663"/>
    </location>
</feature>
<dbReference type="InterPro" id="IPR014758">
    <property type="entry name" value="Met-tRNA_synth"/>
</dbReference>